<feature type="domain" description="GH29D-like beta-sandwich" evidence="12">
    <location>
        <begin position="560"/>
        <end position="610"/>
    </location>
</feature>
<dbReference type="Proteomes" id="UP000050940">
    <property type="component" value="Unassembled WGS sequence"/>
</dbReference>
<dbReference type="InterPro" id="IPR017853">
    <property type="entry name" value="GH"/>
</dbReference>
<dbReference type="GO" id="GO:0016020">
    <property type="term" value="C:membrane"/>
    <property type="evidence" value="ECO:0007669"/>
    <property type="project" value="TreeGrafter"/>
</dbReference>
<feature type="domain" description="Beta-hexosaminidase bacterial type N-terminal" evidence="11">
    <location>
        <begin position="47"/>
        <end position="169"/>
    </location>
</feature>
<evidence type="ECO:0000256" key="6">
    <source>
        <dbReference type="ARBA" id="ARBA00030512"/>
    </source>
</evidence>
<reference evidence="13 14" key="1">
    <citation type="submission" date="2015-05" db="EMBL/GenBank/DDBJ databases">
        <title>Genome sequencing and analysis of members of genus Stenotrophomonas.</title>
        <authorList>
            <person name="Patil P.P."/>
            <person name="Midha S."/>
            <person name="Patil P.B."/>
        </authorList>
    </citation>
    <scope>NUCLEOTIDE SEQUENCE [LARGE SCALE GENOMIC DNA]</scope>
    <source>
        <strain evidence="13 14">JCM 16244</strain>
    </source>
</reference>
<dbReference type="InterPro" id="IPR025705">
    <property type="entry name" value="Beta_hexosaminidase_sua/sub"/>
</dbReference>
<evidence type="ECO:0000256" key="7">
    <source>
        <dbReference type="ARBA" id="ARBA00033000"/>
    </source>
</evidence>
<dbReference type="AlphaFoldDB" id="A0A0R0DU83"/>
<dbReference type="PROSITE" id="PS51257">
    <property type="entry name" value="PROKAR_LIPOPROTEIN"/>
    <property type="match status" value="1"/>
</dbReference>
<gene>
    <name evidence="13" type="ORF">ABB34_07705</name>
</gene>
<dbReference type="SUPFAM" id="SSF55545">
    <property type="entry name" value="beta-N-acetylhexosaminidase-like domain"/>
    <property type="match status" value="1"/>
</dbReference>
<evidence type="ECO:0000259" key="11">
    <source>
        <dbReference type="Pfam" id="PF02838"/>
    </source>
</evidence>
<dbReference type="RefSeq" id="WP_057640685.1">
    <property type="nucleotide sequence ID" value="NZ_LDJP01000042.1"/>
</dbReference>
<keyword evidence="4" id="KW-0378">Hydrolase</keyword>
<accession>A0A0R0DU83</accession>
<dbReference type="InterPro" id="IPR015883">
    <property type="entry name" value="Glyco_hydro_20_cat"/>
</dbReference>
<dbReference type="GO" id="GO:0004563">
    <property type="term" value="F:beta-N-acetylhexosaminidase activity"/>
    <property type="evidence" value="ECO:0007669"/>
    <property type="project" value="UniProtKB-EC"/>
</dbReference>
<evidence type="ECO:0000256" key="5">
    <source>
        <dbReference type="ARBA" id="ARBA00023295"/>
    </source>
</evidence>
<dbReference type="Pfam" id="PF13290">
    <property type="entry name" value="CHB_HEX_C_1"/>
    <property type="match status" value="1"/>
</dbReference>
<dbReference type="PANTHER" id="PTHR22600">
    <property type="entry name" value="BETA-HEXOSAMINIDASE"/>
    <property type="match status" value="1"/>
</dbReference>
<comment type="caution">
    <text evidence="13">The sequence shown here is derived from an EMBL/GenBank/DDBJ whole genome shotgun (WGS) entry which is preliminary data.</text>
</comment>
<name>A0A0R0DU83_9GAMM</name>
<sequence length="779" mass="85246">MPRHRRPATVLAATLLASLVALGGCSSGNDQTAATAQAQTAEVSGAPLIPRPVSLQLGEGRYTVDNATGIHAQGEAAGHVAAQFIELLGRTTPLQLKTTNGAAGISFRLVEAAEGASPEAYVLDIGNDGISIEAGDERGLFYGAMSLWQLLAGQQAGAVSLPAMHVEDAPRFGWRGLMLDSARHFWSVEQVKSMIDAMAVHKLNTFHWHLTDDQGWRIEIKRYPKLTEIGGCRVPQGDAGRKADGSPNLYCGHYTQEQIRDVVAYAAARHITIVPEIDVPGHAQAAVAAYPEHGVVDGPTEPSHNWGVNPYLFNPREETLQFLEGILTEVIDLFPGAYIHIGGDEAVKYQWQASPQVQAHIRALGLKDEEAMQSYMLKRLDRFLEAHDRRLIGWDEIIEGGLPPQATVMSWRGTEGGIEAATHGHDVVMTPGHTLYLDFLQTDLPDEPPGRPKFTPMQKIHAFDPVPEQLTPEQRKHVLGVQANVWTEHMRLFERVQHNVFPRMAALAEIAWSPVEGKDYDEFLTRLPAQLQRYKALGIPYAQTALSVAMQRRDDRANGTVTAELSNPMGYADIRYTTDGSAPTAQSPAYDGPLTLPVPATLKAAAFFDGRPLADAASSWTLDAASLLSRNDKTLAQCPQGGRLLLRLEDDNPLDGPRENFDVSIFNPCWLWENAQLQDVASIHVRAGRLPYNFGLLREEEARRGFRKPVAAHGEFEVRDGCEGPVLASVPLPEAPGTDGFIELDAPLHAPANDVANLCMTFSGDTRPQMWVLKQVTLQ</sequence>
<evidence type="ECO:0000256" key="3">
    <source>
        <dbReference type="ARBA" id="ARBA00012663"/>
    </source>
</evidence>
<feature type="signal peptide" evidence="9">
    <location>
        <begin position="1"/>
        <end position="23"/>
    </location>
</feature>
<dbReference type="OrthoDB" id="9763537at2"/>
<evidence type="ECO:0000313" key="14">
    <source>
        <dbReference type="Proteomes" id="UP000050940"/>
    </source>
</evidence>
<evidence type="ECO:0000256" key="9">
    <source>
        <dbReference type="SAM" id="SignalP"/>
    </source>
</evidence>
<dbReference type="InterPro" id="IPR029018">
    <property type="entry name" value="Hex-like_dom2"/>
</dbReference>
<dbReference type="PANTHER" id="PTHR22600:SF57">
    <property type="entry name" value="BETA-N-ACETYLHEXOSAMINIDASE"/>
    <property type="match status" value="1"/>
</dbReference>
<evidence type="ECO:0000256" key="2">
    <source>
        <dbReference type="ARBA" id="ARBA00006285"/>
    </source>
</evidence>
<proteinExistence type="inferred from homology"/>
<protein>
    <recommendedName>
        <fullName evidence="3">beta-N-acetylhexosaminidase</fullName>
        <ecNumber evidence="3">3.2.1.52</ecNumber>
    </recommendedName>
    <alternativeName>
        <fullName evidence="6">Beta-N-acetylhexosaminidase</fullName>
    </alternativeName>
    <alternativeName>
        <fullName evidence="7">N-acetyl-beta-glucosaminidase</fullName>
    </alternativeName>
</protein>
<keyword evidence="14" id="KW-1185">Reference proteome</keyword>
<evidence type="ECO:0000259" key="12">
    <source>
        <dbReference type="Pfam" id="PF13290"/>
    </source>
</evidence>
<keyword evidence="5" id="KW-0326">Glycosidase</keyword>
<dbReference type="CDD" id="cd06563">
    <property type="entry name" value="GH20_chitobiase-like"/>
    <property type="match status" value="1"/>
</dbReference>
<dbReference type="Gene3D" id="3.20.20.80">
    <property type="entry name" value="Glycosidases"/>
    <property type="match status" value="1"/>
</dbReference>
<dbReference type="STRING" id="659018.ABB34_07705"/>
<comment type="similarity">
    <text evidence="2">Belongs to the glycosyl hydrolase 20 family.</text>
</comment>
<evidence type="ECO:0000256" key="8">
    <source>
        <dbReference type="PIRSR" id="PIRSR625705-1"/>
    </source>
</evidence>
<comment type="catalytic activity">
    <reaction evidence="1">
        <text>Hydrolysis of terminal non-reducing N-acetyl-D-hexosamine residues in N-acetyl-beta-D-hexosaminides.</text>
        <dbReference type="EC" id="3.2.1.52"/>
    </reaction>
</comment>
<feature type="active site" description="Proton donor" evidence="8">
    <location>
        <position position="345"/>
    </location>
</feature>
<dbReference type="GO" id="GO:0030203">
    <property type="term" value="P:glycosaminoglycan metabolic process"/>
    <property type="evidence" value="ECO:0007669"/>
    <property type="project" value="TreeGrafter"/>
</dbReference>
<dbReference type="PATRIC" id="fig|659018.3.peg.1479"/>
<dbReference type="EMBL" id="LDJP01000042">
    <property type="protein sequence ID" value="KRG85711.1"/>
    <property type="molecule type" value="Genomic_DNA"/>
</dbReference>
<evidence type="ECO:0000256" key="1">
    <source>
        <dbReference type="ARBA" id="ARBA00001231"/>
    </source>
</evidence>
<dbReference type="Gene3D" id="3.30.379.10">
    <property type="entry name" value="Chitobiase/beta-hexosaminidase domain 2-like"/>
    <property type="match status" value="1"/>
</dbReference>
<evidence type="ECO:0000313" key="13">
    <source>
        <dbReference type="EMBL" id="KRG85711.1"/>
    </source>
</evidence>
<dbReference type="InterPro" id="IPR059177">
    <property type="entry name" value="GH29D-like_dom"/>
</dbReference>
<keyword evidence="9" id="KW-0732">Signal</keyword>
<dbReference type="InterPro" id="IPR015882">
    <property type="entry name" value="HEX_bac_N"/>
</dbReference>
<dbReference type="GO" id="GO:0005975">
    <property type="term" value="P:carbohydrate metabolic process"/>
    <property type="evidence" value="ECO:0007669"/>
    <property type="project" value="InterPro"/>
</dbReference>
<organism evidence="13 14">
    <name type="scientific">Stenotrophomonas daejeonensis</name>
    <dbReference type="NCBI Taxonomy" id="659018"/>
    <lineage>
        <taxon>Bacteria</taxon>
        <taxon>Pseudomonadati</taxon>
        <taxon>Pseudomonadota</taxon>
        <taxon>Gammaproteobacteria</taxon>
        <taxon>Lysobacterales</taxon>
        <taxon>Lysobacteraceae</taxon>
        <taxon>Stenotrophomonas</taxon>
    </lineage>
</organism>
<dbReference type="Pfam" id="PF00728">
    <property type="entry name" value="Glyco_hydro_20"/>
    <property type="match status" value="1"/>
</dbReference>
<evidence type="ECO:0000256" key="4">
    <source>
        <dbReference type="ARBA" id="ARBA00022801"/>
    </source>
</evidence>
<dbReference type="Pfam" id="PF02838">
    <property type="entry name" value="Glyco_hydro_20b"/>
    <property type="match status" value="1"/>
</dbReference>
<dbReference type="PRINTS" id="PR00738">
    <property type="entry name" value="GLHYDRLASE20"/>
</dbReference>
<feature type="chain" id="PRO_5006396312" description="beta-N-acetylhexosaminidase" evidence="9">
    <location>
        <begin position="24"/>
        <end position="779"/>
    </location>
</feature>
<dbReference type="EC" id="3.2.1.52" evidence="3"/>
<evidence type="ECO:0000259" key="10">
    <source>
        <dbReference type="Pfam" id="PF00728"/>
    </source>
</evidence>
<feature type="domain" description="Glycoside hydrolase family 20 catalytic" evidence="10">
    <location>
        <begin position="172"/>
        <end position="514"/>
    </location>
</feature>
<dbReference type="SUPFAM" id="SSF51445">
    <property type="entry name" value="(Trans)glycosidases"/>
    <property type="match status" value="1"/>
</dbReference>